<evidence type="ECO:0000313" key="2">
    <source>
        <dbReference type="EMBL" id="PNC19383.1"/>
    </source>
</evidence>
<feature type="transmembrane region" description="Helical" evidence="1">
    <location>
        <begin position="347"/>
        <end position="366"/>
    </location>
</feature>
<dbReference type="OrthoDB" id="9762504at2"/>
<dbReference type="EMBL" id="PJKA01000004">
    <property type="protein sequence ID" value="PNC19383.1"/>
    <property type="molecule type" value="Genomic_DNA"/>
</dbReference>
<accession>A0A2N8HFP7</accession>
<organism evidence="2 3">
    <name type="scientific">Akkermansia muciniphila</name>
    <dbReference type="NCBI Taxonomy" id="239935"/>
    <lineage>
        <taxon>Bacteria</taxon>
        <taxon>Pseudomonadati</taxon>
        <taxon>Verrucomicrobiota</taxon>
        <taxon>Verrucomicrobiia</taxon>
        <taxon>Verrucomicrobiales</taxon>
        <taxon>Akkermansiaceae</taxon>
        <taxon>Akkermansia</taxon>
    </lineage>
</organism>
<feature type="transmembrane region" description="Helical" evidence="1">
    <location>
        <begin position="176"/>
        <end position="193"/>
    </location>
</feature>
<comment type="caution">
    <text evidence="2">The sequence shown here is derived from an EMBL/GenBank/DDBJ whole genome shotgun (WGS) entry which is preliminary data.</text>
</comment>
<keyword evidence="1" id="KW-1133">Transmembrane helix</keyword>
<sequence length="627" mass="69294">MNAPTTASRTPFIIILILLLAITGVQYFFNFNGLTSSAAMDQAQIARNVARGQGMSTNWLRPIQMVSGSTRSGLNPFLSDAQINEQAAILAGQGQSLINTEKFNPYALRDTRSAPLNILVEAAVFKVAGVHKFDLWKMTGSSMIYLPDRIVAGISCMFFILSVLSCYYILHKMFDVTIASFTCLTMILSNLFLQYATSGLPQMMMLFFFAWGVHFLYCALQNQEENRKFLMPVIYSSLCFACVCLAGWIGLWPMAGFLIFVGIRFRPHGLYCIPGFVILLLLLAYPLYINRSLSGSLFGTAYYTIFTGLVGNEEIAMNSLVSGDIPIAAQKAVTAIINNIMLQGDLLYENLGNLPLAMVFLLALLHQFRRPGVNQAKWSVFALWVPSIIGMALYTTNKSGISLGQIQILFAPFFTAYGTAFVLNLIARHSNKEAAPVIRGCVLLAALLLTSLPLLLSLPQIVRMGILTSSRGIPAWPPYYPPGLNVDLRTQTSEKDFILTDQPAAVGWYADRKAIGFPKMVDQFMVLERILKFHGGKVGSILVTPSSTLDKDIRTVASAYGEFAPLVLEGMTLVQTKDRNPVYLFDHSRALFPLAKRFGTPDSRQFLQGADMILYKDLQEAGPTPQQ</sequence>
<keyword evidence="1" id="KW-0812">Transmembrane</keyword>
<feature type="transmembrane region" description="Helical" evidence="1">
    <location>
        <begin position="12"/>
        <end position="30"/>
    </location>
</feature>
<feature type="transmembrane region" description="Helical" evidence="1">
    <location>
        <begin position="150"/>
        <end position="170"/>
    </location>
</feature>
<name>A0A2N8HFP7_9BACT</name>
<gene>
    <name evidence="2" type="ORF">CXU22_02565</name>
</gene>
<feature type="transmembrane region" description="Helical" evidence="1">
    <location>
        <begin position="406"/>
        <end position="425"/>
    </location>
</feature>
<evidence type="ECO:0000313" key="3">
    <source>
        <dbReference type="Proteomes" id="UP000236000"/>
    </source>
</evidence>
<protein>
    <recommendedName>
        <fullName evidence="4">Glycosyltransferase RgtA/B/C/D-like domain-containing protein</fullName>
    </recommendedName>
</protein>
<evidence type="ECO:0000256" key="1">
    <source>
        <dbReference type="SAM" id="Phobius"/>
    </source>
</evidence>
<feature type="transmembrane region" description="Helical" evidence="1">
    <location>
        <begin position="378"/>
        <end position="394"/>
    </location>
</feature>
<dbReference type="Proteomes" id="UP000236000">
    <property type="component" value="Unassembled WGS sequence"/>
</dbReference>
<keyword evidence="1" id="KW-0472">Membrane</keyword>
<proteinExistence type="predicted"/>
<feature type="transmembrane region" description="Helical" evidence="1">
    <location>
        <begin position="270"/>
        <end position="289"/>
    </location>
</feature>
<feature type="transmembrane region" description="Helical" evidence="1">
    <location>
        <begin position="205"/>
        <end position="222"/>
    </location>
</feature>
<evidence type="ECO:0008006" key="4">
    <source>
        <dbReference type="Google" id="ProtNLM"/>
    </source>
</evidence>
<dbReference type="RefSeq" id="WP_102712276.1">
    <property type="nucleotide sequence ID" value="NZ_PJKA01000004.1"/>
</dbReference>
<reference evidence="2 3" key="1">
    <citation type="journal article" date="2017" name="BMC Genomics">
        <title>Genome sequencing of 39 Akkermansia muciniphila isolates reveals its population structure, genomic and functional diverisity, and global distribution in mammalian gut microbiotas.</title>
        <authorList>
            <person name="Guo X."/>
            <person name="Li S."/>
            <person name="Zhang J."/>
            <person name="Wu F."/>
            <person name="Li X."/>
            <person name="Wu D."/>
            <person name="Zhang M."/>
            <person name="Ou Z."/>
            <person name="Jie Z."/>
            <person name="Yan Q."/>
            <person name="Li P."/>
            <person name="Yi J."/>
            <person name="Peng Y."/>
        </authorList>
    </citation>
    <scope>NUCLEOTIDE SEQUENCE [LARGE SCALE GENOMIC DNA]</scope>
    <source>
        <strain evidence="2 3">GP24</strain>
    </source>
</reference>
<feature type="transmembrane region" description="Helical" evidence="1">
    <location>
        <begin position="234"/>
        <end position="263"/>
    </location>
</feature>
<dbReference type="AlphaFoldDB" id="A0A2N8HFP7"/>
<feature type="transmembrane region" description="Helical" evidence="1">
    <location>
        <begin position="437"/>
        <end position="456"/>
    </location>
</feature>